<keyword evidence="8 16" id="KW-1133">Transmembrane helix</keyword>
<evidence type="ECO:0000256" key="14">
    <source>
        <dbReference type="PROSITE-ProRule" id="PRU00290"/>
    </source>
</evidence>
<keyword evidence="4" id="KW-0813">Transport</keyword>
<evidence type="ECO:0000256" key="11">
    <source>
        <dbReference type="ARBA" id="ARBA00023136"/>
    </source>
</evidence>
<comment type="similarity">
    <text evidence="3">Belongs to the synaptobrevin family.</text>
</comment>
<evidence type="ECO:0000256" key="7">
    <source>
        <dbReference type="ARBA" id="ARBA00022927"/>
    </source>
</evidence>
<dbReference type="PANTHER" id="PTHR45837">
    <property type="entry name" value="VESICLE-TRAFFICKING PROTEIN SEC22B"/>
    <property type="match status" value="1"/>
</dbReference>
<evidence type="ECO:0000259" key="18">
    <source>
        <dbReference type="PROSITE" id="PS50892"/>
    </source>
</evidence>
<reference evidence="19" key="2">
    <citation type="submission" date="2015-06" db="UniProtKB">
        <authorList>
            <consortium name="EnsemblMetazoa"/>
        </authorList>
    </citation>
    <scope>IDENTIFICATION</scope>
</reference>
<dbReference type="OMA" id="FIYWRFF"/>
<dbReference type="PROSITE" id="PS50892">
    <property type="entry name" value="V_SNARE"/>
    <property type="match status" value="1"/>
</dbReference>
<dbReference type="HOGENOM" id="CLU_054453_4_1_1"/>
<evidence type="ECO:0000256" key="16">
    <source>
        <dbReference type="SAM" id="Phobius"/>
    </source>
</evidence>
<dbReference type="Gene3D" id="3.30.450.50">
    <property type="entry name" value="Longin domain"/>
    <property type="match status" value="1"/>
</dbReference>
<keyword evidence="7" id="KW-0653">Protein transport</keyword>
<dbReference type="Proteomes" id="UP000015104">
    <property type="component" value="Unassembled WGS sequence"/>
</dbReference>
<evidence type="ECO:0000256" key="9">
    <source>
        <dbReference type="ARBA" id="ARBA00023034"/>
    </source>
</evidence>
<feature type="transmembrane region" description="Helical" evidence="16">
    <location>
        <begin position="193"/>
        <end position="212"/>
    </location>
</feature>
<evidence type="ECO:0000313" key="20">
    <source>
        <dbReference type="Proteomes" id="UP000015104"/>
    </source>
</evidence>
<dbReference type="GO" id="GO:0005794">
    <property type="term" value="C:Golgi apparatus"/>
    <property type="evidence" value="ECO:0007669"/>
    <property type="project" value="UniProtKB-SubCell"/>
</dbReference>
<dbReference type="SUPFAM" id="SSF58038">
    <property type="entry name" value="SNARE fusion complex"/>
    <property type="match status" value="1"/>
</dbReference>
<comment type="subcellular location">
    <subcellularLocation>
        <location evidence="1">Endoplasmic reticulum membrane</location>
        <topology evidence="1">Single-pass type IV membrane protein</topology>
    </subcellularLocation>
    <subcellularLocation>
        <location evidence="13">Golgi apparatus</location>
        <location evidence="13">cis-Golgi network membrane</location>
    </subcellularLocation>
    <subcellularLocation>
        <location evidence="2">Melanosome</location>
    </subcellularLocation>
</comment>
<comment type="function">
    <text evidence="12">SNARE involved in targeting and fusion of ER-derived transport vesicles with the Golgi complex as well as Golgi-derived retrograde transport vesicles with the ER.</text>
</comment>
<dbReference type="STRING" id="32264.T1L1W2"/>
<keyword evidence="6" id="KW-0256">Endoplasmic reticulum</keyword>
<dbReference type="AlphaFoldDB" id="T1L1W2"/>
<proteinExistence type="inferred from homology"/>
<dbReference type="CDD" id="cd15866">
    <property type="entry name" value="R-SNARE_SEC22"/>
    <property type="match status" value="1"/>
</dbReference>
<sequence>MVLMTMIARVSDGLPLAASVQDDRQMGRNVVDYQNQAKMLFRKLNFESPKQMSLETGNYLFHYSIENGVCYLVLCEKSFSKRLAFSYLEDLQNEFINQYGPKISSATRPYCFIEFDTYIQKAKRSFMDARARRNLSQLNNELQDVQKIMVQNIEDVLHRGVAISDLDNKASNLSLMSAKYKKDAHQLNLRSKYAKVAAVGVIFTVVILYFWVL</sequence>
<evidence type="ECO:0000256" key="13">
    <source>
        <dbReference type="ARBA" id="ARBA00024188"/>
    </source>
</evidence>
<dbReference type="SUPFAM" id="SSF64356">
    <property type="entry name" value="SNARE-like"/>
    <property type="match status" value="1"/>
</dbReference>
<dbReference type="GO" id="GO:0006888">
    <property type="term" value="P:endoplasmic reticulum to Golgi vesicle-mediated transport"/>
    <property type="evidence" value="ECO:0007669"/>
    <property type="project" value="InterPro"/>
</dbReference>
<feature type="coiled-coil region" evidence="15">
    <location>
        <begin position="128"/>
        <end position="155"/>
    </location>
</feature>
<evidence type="ECO:0000256" key="5">
    <source>
        <dbReference type="ARBA" id="ARBA00022692"/>
    </source>
</evidence>
<dbReference type="CDD" id="cd14824">
    <property type="entry name" value="Longin"/>
    <property type="match status" value="1"/>
</dbReference>
<keyword evidence="5 16" id="KW-0812">Transmembrane</keyword>
<dbReference type="FunFam" id="3.30.450.50:FF:000004">
    <property type="entry name" value="vesicle-trafficking protein SEC22b"/>
    <property type="match status" value="1"/>
</dbReference>
<dbReference type="GO" id="GO:0015031">
    <property type="term" value="P:protein transport"/>
    <property type="evidence" value="ECO:0007669"/>
    <property type="project" value="UniProtKB-KW"/>
</dbReference>
<evidence type="ECO:0000259" key="17">
    <source>
        <dbReference type="PROSITE" id="PS50859"/>
    </source>
</evidence>
<gene>
    <name evidence="19" type="primary">107369566</name>
</gene>
<dbReference type="InterPro" id="IPR044565">
    <property type="entry name" value="Sec22"/>
</dbReference>
<evidence type="ECO:0000256" key="12">
    <source>
        <dbReference type="ARBA" id="ARBA00024173"/>
    </source>
</evidence>
<feature type="domain" description="V-SNARE coiled-coil homology" evidence="18">
    <location>
        <begin position="134"/>
        <end position="194"/>
    </location>
</feature>
<dbReference type="eggNOG" id="KOG0862">
    <property type="taxonomic scope" value="Eukaryota"/>
</dbReference>
<evidence type="ECO:0000256" key="6">
    <source>
        <dbReference type="ARBA" id="ARBA00022824"/>
    </source>
</evidence>
<evidence type="ECO:0000256" key="10">
    <source>
        <dbReference type="ARBA" id="ARBA00023054"/>
    </source>
</evidence>
<dbReference type="Gene3D" id="1.20.5.110">
    <property type="match status" value="1"/>
</dbReference>
<keyword evidence="11 16" id="KW-0472">Membrane</keyword>
<reference evidence="20" key="1">
    <citation type="submission" date="2011-08" db="EMBL/GenBank/DDBJ databases">
        <authorList>
            <person name="Rombauts S."/>
        </authorList>
    </citation>
    <scope>NUCLEOTIDE SEQUENCE</scope>
    <source>
        <strain evidence="20">London</strain>
    </source>
</reference>
<keyword evidence="9" id="KW-0333">Golgi apparatus</keyword>
<evidence type="ECO:0000256" key="3">
    <source>
        <dbReference type="ARBA" id="ARBA00008025"/>
    </source>
</evidence>
<evidence type="ECO:0000256" key="15">
    <source>
        <dbReference type="SAM" id="Coils"/>
    </source>
</evidence>
<evidence type="ECO:0000256" key="8">
    <source>
        <dbReference type="ARBA" id="ARBA00022989"/>
    </source>
</evidence>
<evidence type="ECO:0000256" key="1">
    <source>
        <dbReference type="ARBA" id="ARBA00004163"/>
    </source>
</evidence>
<organism evidence="19 20">
    <name type="scientific">Tetranychus urticae</name>
    <name type="common">Two-spotted spider mite</name>
    <dbReference type="NCBI Taxonomy" id="32264"/>
    <lineage>
        <taxon>Eukaryota</taxon>
        <taxon>Metazoa</taxon>
        <taxon>Ecdysozoa</taxon>
        <taxon>Arthropoda</taxon>
        <taxon>Chelicerata</taxon>
        <taxon>Arachnida</taxon>
        <taxon>Acari</taxon>
        <taxon>Acariformes</taxon>
        <taxon>Trombidiformes</taxon>
        <taxon>Prostigmata</taxon>
        <taxon>Eleutherengona</taxon>
        <taxon>Raphignathae</taxon>
        <taxon>Tetranychoidea</taxon>
        <taxon>Tetranychidae</taxon>
        <taxon>Tetranychus</taxon>
    </lineage>
</organism>
<keyword evidence="20" id="KW-1185">Reference proteome</keyword>
<feature type="domain" description="Longin" evidence="17">
    <location>
        <begin position="6"/>
        <end position="119"/>
    </location>
</feature>
<evidence type="ECO:0000313" key="19">
    <source>
        <dbReference type="EnsemblMetazoa" id="tetur32g01050.1"/>
    </source>
</evidence>
<name>T1L1W2_TETUR</name>
<dbReference type="GO" id="GO:0005789">
    <property type="term" value="C:endoplasmic reticulum membrane"/>
    <property type="evidence" value="ECO:0007669"/>
    <property type="project" value="UniProtKB-SubCell"/>
</dbReference>
<dbReference type="KEGG" id="tut:107369566"/>
<evidence type="ECO:0000256" key="2">
    <source>
        <dbReference type="ARBA" id="ARBA00004223"/>
    </source>
</evidence>
<dbReference type="EnsemblMetazoa" id="tetur32g01050.1">
    <property type="protein sequence ID" value="tetur32g01050.1"/>
    <property type="gene ID" value="tetur32g01050"/>
</dbReference>
<dbReference type="SMART" id="SM01270">
    <property type="entry name" value="Longin"/>
    <property type="match status" value="1"/>
</dbReference>
<accession>T1L1W2</accession>
<evidence type="ECO:0008006" key="21">
    <source>
        <dbReference type="Google" id="ProtNLM"/>
    </source>
</evidence>
<dbReference type="GO" id="GO:0005484">
    <property type="term" value="F:SNAP receptor activity"/>
    <property type="evidence" value="ECO:0007669"/>
    <property type="project" value="InterPro"/>
</dbReference>
<dbReference type="Pfam" id="PF00957">
    <property type="entry name" value="Synaptobrevin"/>
    <property type="match status" value="1"/>
</dbReference>
<dbReference type="InterPro" id="IPR011012">
    <property type="entry name" value="Longin-like_dom_sf"/>
</dbReference>
<dbReference type="OrthoDB" id="1719357at2759"/>
<dbReference type="PROSITE" id="PS50859">
    <property type="entry name" value="LONGIN"/>
    <property type="match status" value="1"/>
</dbReference>
<keyword evidence="10 14" id="KW-0175">Coiled coil</keyword>
<protein>
    <recommendedName>
        <fullName evidence="21">Longin domain-containing protein</fullName>
    </recommendedName>
</protein>
<dbReference type="InterPro" id="IPR042855">
    <property type="entry name" value="V_SNARE_CC"/>
</dbReference>
<dbReference type="EMBL" id="CAEY01000922">
    <property type="status" value="NOT_ANNOTATED_CDS"/>
    <property type="molecule type" value="Genomic_DNA"/>
</dbReference>
<dbReference type="GO" id="GO:0006890">
    <property type="term" value="P:retrograde vesicle-mediated transport, Golgi to endoplasmic reticulum"/>
    <property type="evidence" value="ECO:0007669"/>
    <property type="project" value="InterPro"/>
</dbReference>
<dbReference type="InterPro" id="IPR010908">
    <property type="entry name" value="Longin_dom"/>
</dbReference>
<dbReference type="Pfam" id="PF13774">
    <property type="entry name" value="Longin"/>
    <property type="match status" value="1"/>
</dbReference>
<evidence type="ECO:0000256" key="4">
    <source>
        <dbReference type="ARBA" id="ARBA00022448"/>
    </source>
</evidence>